<keyword evidence="2" id="KW-1185">Reference proteome</keyword>
<evidence type="ECO:0000313" key="1">
    <source>
        <dbReference type="EMBL" id="RNA00940.1"/>
    </source>
</evidence>
<name>A0A3M7PPG9_BRAPC</name>
<gene>
    <name evidence="1" type="ORF">BpHYR1_041771</name>
</gene>
<dbReference type="AlphaFoldDB" id="A0A3M7PPG9"/>
<protein>
    <submittedName>
        <fullName evidence="1">Uncharacterized protein</fullName>
    </submittedName>
</protein>
<reference evidence="1 2" key="1">
    <citation type="journal article" date="2018" name="Sci. Rep.">
        <title>Genomic signatures of local adaptation to the degree of environmental predictability in rotifers.</title>
        <authorList>
            <person name="Franch-Gras L."/>
            <person name="Hahn C."/>
            <person name="Garcia-Roger E.M."/>
            <person name="Carmona M.J."/>
            <person name="Serra M."/>
            <person name="Gomez A."/>
        </authorList>
    </citation>
    <scope>NUCLEOTIDE SEQUENCE [LARGE SCALE GENOMIC DNA]</scope>
    <source>
        <strain evidence="1">HYR1</strain>
    </source>
</reference>
<comment type="caution">
    <text evidence="1">The sequence shown here is derived from an EMBL/GenBank/DDBJ whole genome shotgun (WGS) entry which is preliminary data.</text>
</comment>
<sequence length="61" mass="7122">MQKFRIFITDQIELPSPDYRLNHIFLPVLLTRSSLEKSSSSFRSNGICLYPEVDLGERIFC</sequence>
<dbReference type="EMBL" id="REGN01009546">
    <property type="protein sequence ID" value="RNA00940.1"/>
    <property type="molecule type" value="Genomic_DNA"/>
</dbReference>
<accession>A0A3M7PPG9</accession>
<proteinExistence type="predicted"/>
<evidence type="ECO:0000313" key="2">
    <source>
        <dbReference type="Proteomes" id="UP000276133"/>
    </source>
</evidence>
<dbReference type="Proteomes" id="UP000276133">
    <property type="component" value="Unassembled WGS sequence"/>
</dbReference>
<organism evidence="1 2">
    <name type="scientific">Brachionus plicatilis</name>
    <name type="common">Marine rotifer</name>
    <name type="synonym">Brachionus muelleri</name>
    <dbReference type="NCBI Taxonomy" id="10195"/>
    <lineage>
        <taxon>Eukaryota</taxon>
        <taxon>Metazoa</taxon>
        <taxon>Spiralia</taxon>
        <taxon>Gnathifera</taxon>
        <taxon>Rotifera</taxon>
        <taxon>Eurotatoria</taxon>
        <taxon>Monogononta</taxon>
        <taxon>Pseudotrocha</taxon>
        <taxon>Ploima</taxon>
        <taxon>Brachionidae</taxon>
        <taxon>Brachionus</taxon>
    </lineage>
</organism>